<protein>
    <submittedName>
        <fullName evidence="1">Uncharacterized protein</fullName>
    </submittedName>
</protein>
<sequence length="89" mass="9507">MEAIGSDACLLPGFSGIGILPALITSGYLTQYKGFGFAETESAKNCEAGRNTFGDWKQAHAQRLALRRAEVICNSGNSSEDIPQSPKLE</sequence>
<gene>
    <name evidence="1" type="ORF">DSL64_03645</name>
</gene>
<comment type="caution">
    <text evidence="1">The sequence shown here is derived from an EMBL/GenBank/DDBJ whole genome shotgun (WGS) entry which is preliminary data.</text>
</comment>
<accession>A0A3D8YFR7</accession>
<organism evidence="1 2">
    <name type="scientific">Dyadobacter luteus</name>
    <dbReference type="NCBI Taxonomy" id="2259619"/>
    <lineage>
        <taxon>Bacteria</taxon>
        <taxon>Pseudomonadati</taxon>
        <taxon>Bacteroidota</taxon>
        <taxon>Cytophagia</taxon>
        <taxon>Cytophagales</taxon>
        <taxon>Spirosomataceae</taxon>
        <taxon>Dyadobacter</taxon>
    </lineage>
</organism>
<name>A0A3D8YFR7_9BACT</name>
<dbReference type="Proteomes" id="UP000256373">
    <property type="component" value="Unassembled WGS sequence"/>
</dbReference>
<evidence type="ECO:0000313" key="2">
    <source>
        <dbReference type="Proteomes" id="UP000256373"/>
    </source>
</evidence>
<dbReference type="AlphaFoldDB" id="A0A3D8YFR7"/>
<dbReference type="EMBL" id="QNUL01000002">
    <property type="protein sequence ID" value="REA63548.1"/>
    <property type="molecule type" value="Genomic_DNA"/>
</dbReference>
<evidence type="ECO:0000313" key="1">
    <source>
        <dbReference type="EMBL" id="REA63548.1"/>
    </source>
</evidence>
<keyword evidence="2" id="KW-1185">Reference proteome</keyword>
<reference evidence="1 2" key="1">
    <citation type="submission" date="2018-07" db="EMBL/GenBank/DDBJ databases">
        <title>Dyadobacter roseus sp. nov., isolated from rose rhizosphere soil.</title>
        <authorList>
            <person name="Chen L."/>
        </authorList>
    </citation>
    <scope>NUCLEOTIDE SEQUENCE [LARGE SCALE GENOMIC DNA]</scope>
    <source>
        <strain evidence="1 2">RS19</strain>
    </source>
</reference>
<proteinExistence type="predicted"/>